<comment type="caution">
    <text evidence="5">The sequence shown here is derived from an EMBL/GenBank/DDBJ whole genome shotgun (WGS) entry which is preliminary data.</text>
</comment>
<dbReference type="Gene3D" id="1.25.40.10">
    <property type="entry name" value="Tetratricopeptide repeat domain"/>
    <property type="match status" value="1"/>
</dbReference>
<dbReference type="PROSITE" id="PS50005">
    <property type="entry name" value="TPR"/>
    <property type="match status" value="1"/>
</dbReference>
<sequence>MNKKRAIFLLIFAGIAIYSLSLFNGFVWDDEEQVVNNTLVHTIANLPSFFTGSTFNTGGTGTLMGIYYKPLMSFFFALIYTFFGPQAFFFHLFQVGIHILNSVLVFWLFRSFLVYLERSKNSKLKTSAPADPPSSRWNDWLAFSLALLFLVHPIQVEAVVYVSALQDVLFFCFGMLALRAIAKNQNNLRLFLLPAILFLLSLFSKETAAVLILLTLVFVLLFKKGKLLFSALAAGGAVLIYAFLRFVVAKVFFFHQDFSPIMQAPLPQRLLSIPKIIFVYLKTFFFPDRLAITQHWVVVNPNFPDFFGPLAFDFLFFAVLVVCGIWLYQHSLKAFKTYLFFFLWFVFGLVLHLQLFPLDLTLAERWFYLPLVGLLGMLGIVVYSLKCKKVLVLLLLACALPLATRAISRTTDWKNGLTLFSRDIAISHDVFDLENNYGVELFRAGQYDEAKAHFEKSTAVAPNWWTNWNNLGASLEREGNLISAAQDYQKAIANGDYYLAYENYAGILAKQEKYEEAKEFLENKALPKFPLNYNLQQMYLYVKFKLQPPSDQK</sequence>
<dbReference type="SMART" id="SM00028">
    <property type="entry name" value="TPR"/>
    <property type="match status" value="2"/>
</dbReference>
<dbReference type="EMBL" id="PEWD01000076">
    <property type="protein sequence ID" value="PIU68426.1"/>
    <property type="molecule type" value="Genomic_DNA"/>
</dbReference>
<proteinExistence type="predicted"/>
<organism evidence="5 6">
    <name type="scientific">candidate division WWE3 bacterium CG06_land_8_20_14_3_00_42_16</name>
    <dbReference type="NCBI Taxonomy" id="1975083"/>
    <lineage>
        <taxon>Bacteria</taxon>
        <taxon>Katanobacteria</taxon>
    </lineage>
</organism>
<feature type="transmembrane region" description="Helical" evidence="4">
    <location>
        <begin position="137"/>
        <end position="154"/>
    </location>
</feature>
<name>A0A2M7ALZ6_UNCKA</name>
<keyword evidence="1" id="KW-0677">Repeat</keyword>
<dbReference type="InterPro" id="IPR019734">
    <property type="entry name" value="TPR_rpt"/>
</dbReference>
<keyword evidence="2 3" id="KW-0802">TPR repeat</keyword>
<evidence type="ECO:0000313" key="6">
    <source>
        <dbReference type="Proteomes" id="UP000229916"/>
    </source>
</evidence>
<keyword evidence="4" id="KW-1133">Transmembrane helix</keyword>
<dbReference type="Pfam" id="PF13181">
    <property type="entry name" value="TPR_8"/>
    <property type="match status" value="1"/>
</dbReference>
<feature type="repeat" description="TPR" evidence="3">
    <location>
        <begin position="431"/>
        <end position="464"/>
    </location>
</feature>
<protein>
    <submittedName>
        <fullName evidence="5">Uncharacterized protein</fullName>
    </submittedName>
</protein>
<keyword evidence="4" id="KW-0812">Transmembrane</keyword>
<evidence type="ECO:0000313" key="5">
    <source>
        <dbReference type="EMBL" id="PIU68426.1"/>
    </source>
</evidence>
<dbReference type="InterPro" id="IPR052346">
    <property type="entry name" value="O-mannosyl-transferase_TMTC"/>
</dbReference>
<dbReference type="SUPFAM" id="SSF48452">
    <property type="entry name" value="TPR-like"/>
    <property type="match status" value="1"/>
</dbReference>
<gene>
    <name evidence="5" type="ORF">COS81_04015</name>
</gene>
<feature type="transmembrane region" description="Helical" evidence="4">
    <location>
        <begin position="335"/>
        <end position="354"/>
    </location>
</feature>
<evidence type="ECO:0000256" key="4">
    <source>
        <dbReference type="SAM" id="Phobius"/>
    </source>
</evidence>
<dbReference type="PANTHER" id="PTHR44227">
    <property type="match status" value="1"/>
</dbReference>
<feature type="transmembrane region" description="Helical" evidence="4">
    <location>
        <begin position="306"/>
        <end position="328"/>
    </location>
</feature>
<feature type="transmembrane region" description="Helical" evidence="4">
    <location>
        <begin position="7"/>
        <end position="28"/>
    </location>
</feature>
<dbReference type="PANTHER" id="PTHR44227:SF3">
    <property type="entry name" value="PROTEIN O-MANNOSYL-TRANSFERASE TMTC4"/>
    <property type="match status" value="1"/>
</dbReference>
<evidence type="ECO:0000256" key="1">
    <source>
        <dbReference type="ARBA" id="ARBA00022737"/>
    </source>
</evidence>
<reference evidence="6" key="1">
    <citation type="submission" date="2017-09" db="EMBL/GenBank/DDBJ databases">
        <title>Depth-based differentiation of microbial function through sediment-hosted aquifers and enrichment of novel symbionts in the deep terrestrial subsurface.</title>
        <authorList>
            <person name="Probst A.J."/>
            <person name="Ladd B."/>
            <person name="Jarett J.K."/>
            <person name="Geller-Mcgrath D.E."/>
            <person name="Sieber C.M.K."/>
            <person name="Emerson J.B."/>
            <person name="Anantharaman K."/>
            <person name="Thomas B.C."/>
            <person name="Malmstrom R."/>
            <person name="Stieglmeier M."/>
            <person name="Klingl A."/>
            <person name="Woyke T."/>
            <person name="Ryan C.M."/>
            <person name="Banfield J.F."/>
        </authorList>
    </citation>
    <scope>NUCLEOTIDE SEQUENCE [LARGE SCALE GENOMIC DNA]</scope>
</reference>
<accession>A0A2M7ALZ6</accession>
<feature type="transmembrane region" description="Helical" evidence="4">
    <location>
        <begin position="390"/>
        <end position="408"/>
    </location>
</feature>
<evidence type="ECO:0000256" key="2">
    <source>
        <dbReference type="ARBA" id="ARBA00022803"/>
    </source>
</evidence>
<feature type="transmembrane region" description="Helical" evidence="4">
    <location>
        <begin position="227"/>
        <end position="248"/>
    </location>
</feature>
<dbReference type="InterPro" id="IPR011990">
    <property type="entry name" value="TPR-like_helical_dom_sf"/>
</dbReference>
<dbReference type="AlphaFoldDB" id="A0A2M7ALZ6"/>
<feature type="transmembrane region" description="Helical" evidence="4">
    <location>
        <begin position="366"/>
        <end position="383"/>
    </location>
</feature>
<dbReference type="Proteomes" id="UP000229916">
    <property type="component" value="Unassembled WGS sequence"/>
</dbReference>
<feature type="transmembrane region" description="Helical" evidence="4">
    <location>
        <begin position="190"/>
        <end position="221"/>
    </location>
</feature>
<keyword evidence="4" id="KW-0472">Membrane</keyword>
<evidence type="ECO:0000256" key="3">
    <source>
        <dbReference type="PROSITE-ProRule" id="PRU00339"/>
    </source>
</evidence>
<feature type="transmembrane region" description="Helical" evidence="4">
    <location>
        <begin position="160"/>
        <end position="178"/>
    </location>
</feature>